<keyword evidence="4" id="KW-1185">Reference proteome</keyword>
<dbReference type="PANTHER" id="PTHR38795:SF1">
    <property type="entry name" value="DUF6604 DOMAIN-CONTAINING PROTEIN"/>
    <property type="match status" value="1"/>
</dbReference>
<dbReference type="Proteomes" id="UP000193411">
    <property type="component" value="Unassembled WGS sequence"/>
</dbReference>
<comment type="caution">
    <text evidence="3">The sequence shown here is derived from an EMBL/GenBank/DDBJ whole genome shotgun (WGS) entry which is preliminary data.</text>
</comment>
<accession>A0A1Y2HJM8</accession>
<proteinExistence type="predicted"/>
<organism evidence="3 4">
    <name type="scientific">Catenaria anguillulae PL171</name>
    <dbReference type="NCBI Taxonomy" id="765915"/>
    <lineage>
        <taxon>Eukaryota</taxon>
        <taxon>Fungi</taxon>
        <taxon>Fungi incertae sedis</taxon>
        <taxon>Blastocladiomycota</taxon>
        <taxon>Blastocladiomycetes</taxon>
        <taxon>Blastocladiales</taxon>
        <taxon>Catenariaceae</taxon>
        <taxon>Catenaria</taxon>
    </lineage>
</organism>
<dbReference type="OrthoDB" id="2145151at2759"/>
<gene>
    <name evidence="3" type="ORF">BCR44DRAFT_1461660</name>
</gene>
<protein>
    <recommendedName>
        <fullName evidence="2">DUF6604 domain-containing protein</fullName>
    </recommendedName>
</protein>
<dbReference type="STRING" id="765915.A0A1Y2HJM8"/>
<feature type="region of interest" description="Disordered" evidence="1">
    <location>
        <begin position="270"/>
        <end position="289"/>
    </location>
</feature>
<evidence type="ECO:0000313" key="3">
    <source>
        <dbReference type="EMBL" id="ORZ34818.1"/>
    </source>
</evidence>
<feature type="compositionally biased region" description="Low complexity" evidence="1">
    <location>
        <begin position="68"/>
        <end position="83"/>
    </location>
</feature>
<sequence length="1133" mass="126043">MTSKLHLPDFLIGKHRRYKADTNRLATFLAQTAHRLGYTDDIGQAPAPAATAEAQPKSARLKGKARKAAASANSAAAPTAAKSVPNHGPVTVVSTKQFVDLATYIADRDPRVRIPNAVLTWARRAIRARRQCAEWFLPKDSAPTADAPGSLGVAADPKTEMVNQAHWHFIHVLTKVVEILAPLVTVATAADGKSPSAENVQGPADGASVAANRAIDKGDGQGIELLESRFAVLSVDDTADMPDEVEDDDQDADQEVDMDALVLYTAGAAAADQGPSGKGNKKQQQQTYRVEDDDGEVLLSLFCFFNDIDRVRTFLKETWTQYRDGTLDLVTASLVTSTAMDLVRQAQADLLAFHPRLDDYLKVTNVLYLHACLMRGLPPSPLDPADIVNPGMWDVAEFLMLPVHSLLDSLGKVLQPGQLPAYRKGHLGTYDPLVDRSSLSMRDRMQEDRLILMELMPEFVLFERIDNAPPVCDTLSEEFNKFARTKAETPIMVFATQVFLDIHEIMRENIGRGLQDLQATGVSILSSIDLYNQHKHRASSVNWPATNEFAIQRLREDIDFWVMHDPYVGVKQKIYRDHMRYGAGPDAMRVWQEATNNIQEFALLKQHPWMCGLLQFRYLLAAHDAGQTLADNWGTILYTGHLYEAGKIGGWIKYDQDAATGHRIGNWADMEFVMAAHKKEKMFRGRIPDTPLESLNSLQLMMGASGVDLVGLLRGNGRNKKGGGKGKSRMKTGNAGPVGLSDATPVCSVFRERFLYKERPEVSMASVEALITSMVEEQMLAADAPKTRTSPASASDEYVDDTEPLSYLQQKWHKSHSLTPLQVLSALRAVLAREHDRLRFNYMRMHIRCTQALRDLHQEIDERMVRYVGPGYCPSEEQLAWLAAWVILISFSTDNVSQYVKSPAAAKAVARRTTKPGDDAAAADIKIHYEVTGDKGDEGEQVEAEIGKRKGVLDGVQIGSRILRDASNVVQKWIDAEGDVECKAMDALHAKYIERAQRPRPALRNPTQLWAWQNASFNGRLHPRAVANSTPVPAVSRPAGQVQHRPAGGNEHEWRRRQALMEHMLQVMDEQGLEFNPDRFEEMFRQGDGSNLFTPEEIRAMMVAQQQRRQFAQLQHNVVHGGAARGGRLYRRG</sequence>
<feature type="region of interest" description="Disordered" evidence="1">
    <location>
        <begin position="718"/>
        <end position="737"/>
    </location>
</feature>
<dbReference type="InterPro" id="IPR046539">
    <property type="entry name" value="DUF6604"/>
</dbReference>
<feature type="region of interest" description="Disordered" evidence="1">
    <location>
        <begin position="1030"/>
        <end position="1051"/>
    </location>
</feature>
<feature type="compositionally biased region" description="Low complexity" evidence="1">
    <location>
        <begin position="47"/>
        <end position="58"/>
    </location>
</feature>
<feature type="compositionally biased region" description="Basic residues" evidence="1">
    <location>
        <begin position="718"/>
        <end position="730"/>
    </location>
</feature>
<feature type="region of interest" description="Disordered" evidence="1">
    <location>
        <begin position="47"/>
        <end position="84"/>
    </location>
</feature>
<dbReference type="Pfam" id="PF20253">
    <property type="entry name" value="DUF6604"/>
    <property type="match status" value="1"/>
</dbReference>
<dbReference type="EMBL" id="MCFL01000026">
    <property type="protein sequence ID" value="ORZ34818.1"/>
    <property type="molecule type" value="Genomic_DNA"/>
</dbReference>
<evidence type="ECO:0000259" key="2">
    <source>
        <dbReference type="Pfam" id="PF20253"/>
    </source>
</evidence>
<dbReference type="PANTHER" id="PTHR38795">
    <property type="entry name" value="DUF6604 DOMAIN-CONTAINING PROTEIN"/>
    <property type="match status" value="1"/>
</dbReference>
<reference evidence="3 4" key="1">
    <citation type="submission" date="2016-07" db="EMBL/GenBank/DDBJ databases">
        <title>Pervasive Adenine N6-methylation of Active Genes in Fungi.</title>
        <authorList>
            <consortium name="DOE Joint Genome Institute"/>
            <person name="Mondo S.J."/>
            <person name="Dannebaum R.O."/>
            <person name="Kuo R.C."/>
            <person name="Labutti K."/>
            <person name="Haridas S."/>
            <person name="Kuo A."/>
            <person name="Salamov A."/>
            <person name="Ahrendt S.R."/>
            <person name="Lipzen A."/>
            <person name="Sullivan W."/>
            <person name="Andreopoulos W.B."/>
            <person name="Clum A."/>
            <person name="Lindquist E."/>
            <person name="Daum C."/>
            <person name="Ramamoorthy G.K."/>
            <person name="Gryganskyi A."/>
            <person name="Culley D."/>
            <person name="Magnuson J.K."/>
            <person name="James T.Y."/>
            <person name="O'Malley M.A."/>
            <person name="Stajich J.E."/>
            <person name="Spatafora J.W."/>
            <person name="Visel A."/>
            <person name="Grigoriev I.V."/>
        </authorList>
    </citation>
    <scope>NUCLEOTIDE SEQUENCE [LARGE SCALE GENOMIC DNA]</scope>
    <source>
        <strain evidence="3 4">PL171</strain>
    </source>
</reference>
<evidence type="ECO:0000256" key="1">
    <source>
        <dbReference type="SAM" id="MobiDB-lite"/>
    </source>
</evidence>
<dbReference type="AlphaFoldDB" id="A0A1Y2HJM8"/>
<name>A0A1Y2HJM8_9FUNG</name>
<feature type="domain" description="DUF6604" evidence="2">
    <location>
        <begin position="16"/>
        <end position="351"/>
    </location>
</feature>
<evidence type="ECO:0000313" key="4">
    <source>
        <dbReference type="Proteomes" id="UP000193411"/>
    </source>
</evidence>